<dbReference type="AlphaFoldDB" id="A0A0E9W5Q8"/>
<organism evidence="2">
    <name type="scientific">Anguilla anguilla</name>
    <name type="common">European freshwater eel</name>
    <name type="synonym">Muraena anguilla</name>
    <dbReference type="NCBI Taxonomy" id="7936"/>
    <lineage>
        <taxon>Eukaryota</taxon>
        <taxon>Metazoa</taxon>
        <taxon>Chordata</taxon>
        <taxon>Craniata</taxon>
        <taxon>Vertebrata</taxon>
        <taxon>Euteleostomi</taxon>
        <taxon>Actinopterygii</taxon>
        <taxon>Neopterygii</taxon>
        <taxon>Teleostei</taxon>
        <taxon>Anguilliformes</taxon>
        <taxon>Anguillidae</taxon>
        <taxon>Anguilla</taxon>
    </lineage>
</organism>
<name>A0A0E9W5Q8_ANGAN</name>
<dbReference type="EMBL" id="GBXM01022868">
    <property type="protein sequence ID" value="JAH85709.1"/>
    <property type="molecule type" value="Transcribed_RNA"/>
</dbReference>
<keyword evidence="1" id="KW-0472">Membrane</keyword>
<evidence type="ECO:0000313" key="2">
    <source>
        <dbReference type="EMBL" id="JAH85709.1"/>
    </source>
</evidence>
<keyword evidence="1" id="KW-0812">Transmembrane</keyword>
<proteinExistence type="predicted"/>
<keyword evidence="1" id="KW-1133">Transmembrane helix</keyword>
<evidence type="ECO:0000256" key="1">
    <source>
        <dbReference type="SAM" id="Phobius"/>
    </source>
</evidence>
<accession>A0A0E9W5Q8</accession>
<reference evidence="2" key="1">
    <citation type="submission" date="2014-11" db="EMBL/GenBank/DDBJ databases">
        <authorList>
            <person name="Amaro Gonzalez C."/>
        </authorList>
    </citation>
    <scope>NUCLEOTIDE SEQUENCE</scope>
</reference>
<reference evidence="2" key="2">
    <citation type="journal article" date="2015" name="Fish Shellfish Immunol.">
        <title>Early steps in the European eel (Anguilla anguilla)-Vibrio vulnificus interaction in the gills: Role of the RtxA13 toxin.</title>
        <authorList>
            <person name="Callol A."/>
            <person name="Pajuelo D."/>
            <person name="Ebbesson L."/>
            <person name="Teles M."/>
            <person name="MacKenzie S."/>
            <person name="Amaro C."/>
        </authorList>
    </citation>
    <scope>NUCLEOTIDE SEQUENCE</scope>
</reference>
<feature type="transmembrane region" description="Helical" evidence="1">
    <location>
        <begin position="6"/>
        <end position="35"/>
    </location>
</feature>
<protein>
    <submittedName>
        <fullName evidence="2">Uncharacterized protein</fullName>
    </submittedName>
</protein>
<sequence length="53" mass="6021">MKTLAVVYYNIMVVFCCQINKYFLVQGFLLSLLFCKTLAKLSRVSTAGTIPRN</sequence>